<evidence type="ECO:0000313" key="2">
    <source>
        <dbReference type="Proteomes" id="UP001159405"/>
    </source>
</evidence>
<dbReference type="Proteomes" id="UP001159405">
    <property type="component" value="Unassembled WGS sequence"/>
</dbReference>
<protein>
    <submittedName>
        <fullName evidence="1">Uncharacterized protein</fullName>
    </submittedName>
</protein>
<name>A0ABN8R610_9CNID</name>
<organism evidence="1 2">
    <name type="scientific">Porites lobata</name>
    <dbReference type="NCBI Taxonomy" id="104759"/>
    <lineage>
        <taxon>Eukaryota</taxon>
        <taxon>Metazoa</taxon>
        <taxon>Cnidaria</taxon>
        <taxon>Anthozoa</taxon>
        <taxon>Hexacorallia</taxon>
        <taxon>Scleractinia</taxon>
        <taxon>Fungiina</taxon>
        <taxon>Poritidae</taxon>
        <taxon>Porites</taxon>
    </lineage>
</organism>
<keyword evidence="2" id="KW-1185">Reference proteome</keyword>
<evidence type="ECO:0000313" key="1">
    <source>
        <dbReference type="EMBL" id="CAH3174599.1"/>
    </source>
</evidence>
<gene>
    <name evidence="1" type="ORF">PLOB_00015289</name>
</gene>
<sequence>MERSEVLNIVDTAIARNNDSLVDSMKRILNESLSDIKRAISESADFHLREIKKLKFEEPRRFKKKANEDQYGFNSKLSDVLTETKSSCSSQHLDKIKESLDKDSSSAVRPIPTNIFENDVLDSDQSSSVATL</sequence>
<reference evidence="1 2" key="1">
    <citation type="submission" date="2022-05" db="EMBL/GenBank/DDBJ databases">
        <authorList>
            <consortium name="Genoscope - CEA"/>
            <person name="William W."/>
        </authorList>
    </citation>
    <scope>NUCLEOTIDE SEQUENCE [LARGE SCALE GENOMIC DNA]</scope>
</reference>
<accession>A0ABN8R610</accession>
<dbReference type="EMBL" id="CALNXK010000192">
    <property type="protein sequence ID" value="CAH3174599.1"/>
    <property type="molecule type" value="Genomic_DNA"/>
</dbReference>
<comment type="caution">
    <text evidence="1">The sequence shown here is derived from an EMBL/GenBank/DDBJ whole genome shotgun (WGS) entry which is preliminary data.</text>
</comment>
<proteinExistence type="predicted"/>